<dbReference type="Proteomes" id="UP000269974">
    <property type="component" value="Unassembled WGS sequence"/>
</dbReference>
<evidence type="ECO:0000313" key="2">
    <source>
        <dbReference type="Proteomes" id="UP000269974"/>
    </source>
</evidence>
<gene>
    <name evidence="1" type="ORF">NCTC10327_00006</name>
</gene>
<evidence type="ECO:0000313" key="1">
    <source>
        <dbReference type="EMBL" id="VDG75278.1"/>
    </source>
</evidence>
<accession>A0A7Z8Y8B4</accession>
<dbReference type="AlphaFoldDB" id="A0A7Z8Y8B4"/>
<name>A0A7Z8Y8B4_9ACTO</name>
<reference evidence="1 2" key="1">
    <citation type="submission" date="2018-11" db="EMBL/GenBank/DDBJ databases">
        <authorList>
            <consortium name="Pathogen Informatics"/>
        </authorList>
    </citation>
    <scope>NUCLEOTIDE SEQUENCE [LARGE SCALE GENOMIC DNA]</scope>
    <source>
        <strain evidence="1 2">NCTC10327</strain>
    </source>
</reference>
<organism evidence="1 2">
    <name type="scientific">Actinobaculum suis</name>
    <dbReference type="NCBI Taxonomy" id="1657"/>
    <lineage>
        <taxon>Bacteria</taxon>
        <taxon>Bacillati</taxon>
        <taxon>Actinomycetota</taxon>
        <taxon>Actinomycetes</taxon>
        <taxon>Actinomycetales</taxon>
        <taxon>Actinomycetaceae</taxon>
        <taxon>Actinobaculum</taxon>
    </lineage>
</organism>
<comment type="caution">
    <text evidence="1">The sequence shown here is derived from an EMBL/GenBank/DDBJ whole genome shotgun (WGS) entry which is preliminary data.</text>
</comment>
<sequence>MAEFYSQLILAIVSCCGGVIAKSFLDAIAARKAEKKAQPSPVTVARDAERLAWRTEGAYWELRNAALRAGVREKSLPAVPDWLETST</sequence>
<dbReference type="EMBL" id="UYIO01000001">
    <property type="protein sequence ID" value="VDG75278.1"/>
    <property type="molecule type" value="Genomic_DNA"/>
</dbReference>
<dbReference type="RefSeq" id="WP_185933496.1">
    <property type="nucleotide sequence ID" value="NZ_UYIO01000001.1"/>
</dbReference>
<proteinExistence type="predicted"/>
<protein>
    <submittedName>
        <fullName evidence="1">Uncharacterized protein</fullName>
    </submittedName>
</protein>